<dbReference type="Gene3D" id="3.40.50.1820">
    <property type="entry name" value="alpha/beta hydrolase"/>
    <property type="match status" value="1"/>
</dbReference>
<dbReference type="InterPro" id="IPR000073">
    <property type="entry name" value="AB_hydrolase_1"/>
</dbReference>
<dbReference type="GO" id="GO:0016787">
    <property type="term" value="F:hydrolase activity"/>
    <property type="evidence" value="ECO:0007669"/>
    <property type="project" value="UniProtKB-KW"/>
</dbReference>
<feature type="signal peptide" evidence="1">
    <location>
        <begin position="1"/>
        <end position="20"/>
    </location>
</feature>
<dbReference type="PANTHER" id="PTHR46438:SF11">
    <property type="entry name" value="LIPASE-RELATED"/>
    <property type="match status" value="1"/>
</dbReference>
<geneLocation type="plasmid" evidence="3 4">
    <name>pSA1</name>
</geneLocation>
<name>A0A1D8ABR3_9SPHN</name>
<dbReference type="SUPFAM" id="SSF53474">
    <property type="entry name" value="alpha/beta-Hydrolases"/>
    <property type="match status" value="1"/>
</dbReference>
<protein>
    <submittedName>
        <fullName evidence="3">Alpha/beta hydrolase</fullName>
    </submittedName>
</protein>
<dbReference type="InterPro" id="IPR029058">
    <property type="entry name" value="AB_hydrolase_fold"/>
</dbReference>
<evidence type="ECO:0000313" key="4">
    <source>
        <dbReference type="Proteomes" id="UP000094626"/>
    </source>
</evidence>
<dbReference type="AlphaFoldDB" id="A0A1D8ABR3"/>
<keyword evidence="3" id="KW-0614">Plasmid</keyword>
<dbReference type="Proteomes" id="UP000094626">
    <property type="component" value="Plasmid pSA1"/>
</dbReference>
<gene>
    <name evidence="3" type="ORF">BES08_22365</name>
</gene>
<dbReference type="OrthoDB" id="9804723at2"/>
<feature type="chain" id="PRO_5009104848" evidence="1">
    <location>
        <begin position="21"/>
        <end position="319"/>
    </location>
</feature>
<dbReference type="Pfam" id="PF00561">
    <property type="entry name" value="Abhydrolase_1"/>
    <property type="match status" value="1"/>
</dbReference>
<keyword evidence="4" id="KW-1185">Reference proteome</keyword>
<proteinExistence type="predicted"/>
<evidence type="ECO:0000256" key="1">
    <source>
        <dbReference type="SAM" id="SignalP"/>
    </source>
</evidence>
<sequence>MTMRWVFGAAMLAITSMAGAQPPEVPSDAQLRERYALPASHFDTIAGEPLHYVDEGRGPAILLLHGSYANLRQWDGWAAKLKRHYRVIRFDQSPLGLSGPNPRNDYELSQRIAVIDALMDKLGVRRFVIVGTSSAGVQTAAYAVARPERVSGVILSNIAAGPLKIDYAAMPQALKDAVAQDAKHPGWHEPEFWRQIMLANMLDAKAVTPGLVDQWTDLNNRAMRDPATTAGAMKAATGSLAFARTPDDLRAITVPSLLLWSSDDHEVPLEKDGRQALDLLGAKDKRLEVVAQCGHMMPMDCPARSVDTAMPFLKRVAGK</sequence>
<accession>A0A1D8ABR3</accession>
<evidence type="ECO:0000313" key="3">
    <source>
        <dbReference type="EMBL" id="AOR79552.1"/>
    </source>
</evidence>
<dbReference type="PANTHER" id="PTHR46438">
    <property type="entry name" value="ALPHA/BETA-HYDROLASES SUPERFAMILY PROTEIN"/>
    <property type="match status" value="1"/>
</dbReference>
<dbReference type="EMBL" id="CP017076">
    <property type="protein sequence ID" value="AOR79552.1"/>
    <property type="molecule type" value="Genomic_DNA"/>
</dbReference>
<feature type="domain" description="AB hydrolase-1" evidence="2">
    <location>
        <begin position="59"/>
        <end position="300"/>
    </location>
</feature>
<reference evidence="4" key="1">
    <citation type="journal article" date="2017" name="J. Biotechnol.">
        <title>Complete genome sequence of Novosphingobium resinovorum SA1, a versatile xenobiotic-degrading bacterium capable of utilizing sulfanilic acid.</title>
        <authorList>
            <person name="Hegedus B."/>
            <person name="Kos P.B."/>
            <person name="Balint B."/>
            <person name="Maroti G."/>
            <person name="Gan H.M."/>
            <person name="Perei K."/>
            <person name="Rakhely G."/>
        </authorList>
    </citation>
    <scope>NUCLEOTIDE SEQUENCE [LARGE SCALE GENOMIC DNA]</scope>
    <source>
        <strain evidence="4">SA1</strain>
    </source>
</reference>
<keyword evidence="3" id="KW-0378">Hydrolase</keyword>
<keyword evidence="1" id="KW-0732">Signal</keyword>
<organism evidence="3 4">
    <name type="scientific">Novosphingobium resinovorum</name>
    <dbReference type="NCBI Taxonomy" id="158500"/>
    <lineage>
        <taxon>Bacteria</taxon>
        <taxon>Pseudomonadati</taxon>
        <taxon>Pseudomonadota</taxon>
        <taxon>Alphaproteobacteria</taxon>
        <taxon>Sphingomonadales</taxon>
        <taxon>Sphingomonadaceae</taxon>
        <taxon>Novosphingobium</taxon>
    </lineage>
</organism>
<evidence type="ECO:0000259" key="2">
    <source>
        <dbReference type="Pfam" id="PF00561"/>
    </source>
</evidence>
<dbReference type="KEGG" id="nre:BES08_22365"/>
<dbReference type="PRINTS" id="PR00111">
    <property type="entry name" value="ABHYDROLASE"/>
</dbReference>